<gene>
    <name evidence="1" type="ORF">ABFY20_11630</name>
</gene>
<dbReference type="AlphaFoldDB" id="A0AB39BCZ6"/>
<name>A0AB39BCZ6_9MICO</name>
<organism evidence="1">
    <name type="scientific">Herbiconiux sp. A18JL235</name>
    <dbReference type="NCBI Taxonomy" id="3152363"/>
    <lineage>
        <taxon>Bacteria</taxon>
        <taxon>Bacillati</taxon>
        <taxon>Actinomycetota</taxon>
        <taxon>Actinomycetes</taxon>
        <taxon>Micrococcales</taxon>
        <taxon>Microbacteriaceae</taxon>
        <taxon>Herbiconiux</taxon>
    </lineage>
</organism>
<dbReference type="EMBL" id="CP162511">
    <property type="protein sequence ID" value="XDI03995.1"/>
    <property type="molecule type" value="Genomic_DNA"/>
</dbReference>
<evidence type="ECO:0000313" key="1">
    <source>
        <dbReference type="EMBL" id="XDI03995.1"/>
    </source>
</evidence>
<sequence>MPADPAAQPVELFVTGRTLRGSLGEAFRLDAIARFEQTHGDSDAPLHVALGRTVELTAAAVTRAGPVRLEVGVADPAFRSFLDPEAGRSRAAVEGERRVTVELDALAGIRPLAGPPGVDTSRHAVVRVETTARLELRITVVPPV</sequence>
<proteinExistence type="predicted"/>
<accession>A0AB39BCZ6</accession>
<protein>
    <submittedName>
        <fullName evidence="1">Uncharacterized protein</fullName>
    </submittedName>
</protein>
<reference evidence="1" key="1">
    <citation type="submission" date="2024-05" db="EMBL/GenBank/DDBJ databases">
        <title>Herbiconiux sp. A18JL235.</title>
        <authorList>
            <person name="Zhang G."/>
        </authorList>
    </citation>
    <scope>NUCLEOTIDE SEQUENCE</scope>
    <source>
        <strain evidence="1">A18JL235</strain>
    </source>
</reference>
<dbReference type="RefSeq" id="WP_368496408.1">
    <property type="nucleotide sequence ID" value="NZ_CP162511.1"/>
</dbReference>